<proteinExistence type="predicted"/>
<dbReference type="EMBL" id="JASBWR010000074">
    <property type="protein sequence ID" value="KAJ9098784.1"/>
    <property type="molecule type" value="Genomic_DNA"/>
</dbReference>
<gene>
    <name evidence="1" type="ORF">QFC19_006261</name>
</gene>
<protein>
    <submittedName>
        <fullName evidence="1">Uncharacterized protein</fullName>
    </submittedName>
</protein>
<keyword evidence="2" id="KW-1185">Reference proteome</keyword>
<sequence length="1029" mass="113385">MQNEDGCHSIPPTSIVEGYTFPACPSASSTSSDSTHHLNLLEDTAFAQYRHQSNVALLPVKLQPSSPNRTKEWIENVASCQDSVSEKNIDCGANANHYLQGMPQPPQTHNGRHSNHTNLTFGSLETGVSTTYDDTFESPSSTSSNLPTSICTPLPASSTSLDKLNSPLEMMYKDGVQQSTITSSDRAQLHRQRSSHDSALNVTIEHTAPPTMCANSDPVKPDQHDLEEHQLSLAVALNSSSAFEKTVPNQQRFRAPRRAFSMTDIGHHDHDHSIHPNAGTAGTKGSAFVQVPNRRKVDACRASLSGLERISEHSIDKLGQRPTPNLDTSFVQEGLALNTINREQRDVGPSPPRDVYRMESLSEAKSQPPTVTVTEATSVSLAAVYQSFQGPASHIVHPVTHEIVAYNPRFPHPAIVYAALSGRDDDLFKYFNENGMFVDTLYRRTGTGARQVLLQDGEEMTFPTLNNETGSPRKDVNETNEEESVFTTANGLPGLESRNQANVQGPIWEDDHVFGSSTTSGMNHSEAMQQMLFLRKIHFTAQQPPTELGNDELMQQAKDIFKYIGELTQLTEFVRARQVGIYHRQKDKQEHDSECHFGSQTQSSRTSAPRFDAQKRSSTKRDGRNQPRYTDSHNESQLHARAGCFDDNAPSRQGNVLGHGIGPRLCLPNNPFLPYSLPTPAPLPYYRESEMYNASYPIQPFLLSSVSPIHIYDGSWSPPVPPLASSTMSNYTLVDPCNMQGPPAYKSDICRTYWIHGECPYGSRCFFLHTPPSAQWSVPWDTAARLEDASSGKFLQSYQDQYNIDNLKFMLQAGYDIVPSTVSALELSIPMLLARVDMAPLRSDYTGMPLSYGGMIPMYPLNPVHADSITSTSFGHFIRLPSPTGASPSNVGAHPNQTQPYSNLLPKQYQIERANSPRIIKKTTQTPQAKPLGINARRFSTAGPLQPRKSSPCDPPSSGVGKAYSEAARGTTNLIKRPTSRSLRQVKQTTLQESSLGGTRLAVAGQRTNGPQIAAVIDQIESRMSTRLT</sequence>
<evidence type="ECO:0000313" key="1">
    <source>
        <dbReference type="EMBL" id="KAJ9098784.1"/>
    </source>
</evidence>
<comment type="caution">
    <text evidence="1">The sequence shown here is derived from an EMBL/GenBank/DDBJ whole genome shotgun (WGS) entry which is preliminary data.</text>
</comment>
<dbReference type="Proteomes" id="UP001241377">
    <property type="component" value="Unassembled WGS sequence"/>
</dbReference>
<organism evidence="1 2">
    <name type="scientific">Naganishia cerealis</name>
    <dbReference type="NCBI Taxonomy" id="610337"/>
    <lineage>
        <taxon>Eukaryota</taxon>
        <taxon>Fungi</taxon>
        <taxon>Dikarya</taxon>
        <taxon>Basidiomycota</taxon>
        <taxon>Agaricomycotina</taxon>
        <taxon>Tremellomycetes</taxon>
        <taxon>Filobasidiales</taxon>
        <taxon>Filobasidiaceae</taxon>
        <taxon>Naganishia</taxon>
    </lineage>
</organism>
<name>A0ACC2VHB5_9TREE</name>
<accession>A0ACC2VHB5</accession>
<evidence type="ECO:0000313" key="2">
    <source>
        <dbReference type="Proteomes" id="UP001241377"/>
    </source>
</evidence>
<reference evidence="1" key="1">
    <citation type="submission" date="2023-04" db="EMBL/GenBank/DDBJ databases">
        <title>Draft Genome sequencing of Naganishia species isolated from polar environments using Oxford Nanopore Technology.</title>
        <authorList>
            <person name="Leo P."/>
            <person name="Venkateswaran K."/>
        </authorList>
    </citation>
    <scope>NUCLEOTIDE SEQUENCE</scope>
    <source>
        <strain evidence="1">MNA-CCFEE 5261</strain>
    </source>
</reference>